<evidence type="ECO:0000313" key="2">
    <source>
        <dbReference type="EMBL" id="QGY01464.1"/>
    </source>
</evidence>
<dbReference type="EMBL" id="CP043538">
    <property type="protein sequence ID" value="QGY01464.1"/>
    <property type="molecule type" value="Genomic_DNA"/>
</dbReference>
<reference evidence="2 3" key="1">
    <citation type="journal article" date="2012" name="Genet. Mol. Biol.">
        <title>Analysis of 16S rRNA and mxaF genes revealing insights into Methylobacterium niche-specific plant association.</title>
        <authorList>
            <person name="Dourado M.N."/>
            <person name="Andreote F.D."/>
            <person name="Dini-Andreote F."/>
            <person name="Conti R."/>
            <person name="Araujo J.M."/>
            <person name="Araujo W.L."/>
        </authorList>
    </citation>
    <scope>NUCLEOTIDE SEQUENCE [LARGE SCALE GENOMIC DNA]</scope>
    <source>
        <strain evidence="2 3">SR1.6/6</strain>
    </source>
</reference>
<evidence type="ECO:0000313" key="3">
    <source>
        <dbReference type="Proteomes" id="UP000012488"/>
    </source>
</evidence>
<feature type="compositionally biased region" description="Low complexity" evidence="1">
    <location>
        <begin position="127"/>
        <end position="162"/>
    </location>
</feature>
<accession>A0A6B9FJZ9</accession>
<dbReference type="OrthoDB" id="8004292at2"/>
<organism evidence="2 3">
    <name type="scientific">Methylobacterium mesophilicum SR1.6/6</name>
    <dbReference type="NCBI Taxonomy" id="908290"/>
    <lineage>
        <taxon>Bacteria</taxon>
        <taxon>Pseudomonadati</taxon>
        <taxon>Pseudomonadota</taxon>
        <taxon>Alphaproteobacteria</taxon>
        <taxon>Hyphomicrobiales</taxon>
        <taxon>Methylobacteriaceae</taxon>
        <taxon>Methylobacterium</taxon>
    </lineage>
</organism>
<evidence type="ECO:0000256" key="1">
    <source>
        <dbReference type="SAM" id="MobiDB-lite"/>
    </source>
</evidence>
<dbReference type="Proteomes" id="UP000012488">
    <property type="component" value="Chromosome"/>
</dbReference>
<gene>
    <name evidence="2" type="ORF">MMSR116_05785</name>
</gene>
<name>A0A6B9FJZ9_9HYPH</name>
<reference evidence="2 3" key="2">
    <citation type="journal article" date="2013" name="Genome Announc.">
        <title>Draft Genome Sequence of Methylobacterium mesophilicum Strain SR1.6/6, Isolated from Citrus sinensis.</title>
        <authorList>
            <person name="Marinho Almeida D."/>
            <person name="Dini-Andreote F."/>
            <person name="Camargo Neves A.A."/>
            <person name="Juca Ramos R.T."/>
            <person name="Andreote F.D."/>
            <person name="Carneiro A.R."/>
            <person name="Oliveira de Souza Lima A."/>
            <person name="Caracciolo Gomes de Sa P.H."/>
            <person name="Ribeiro Barbosa M.S."/>
            <person name="Araujo W.L."/>
            <person name="Silva A."/>
        </authorList>
    </citation>
    <scope>NUCLEOTIDE SEQUENCE [LARGE SCALE GENOMIC DNA]</scope>
    <source>
        <strain evidence="2 3">SR1.6/6</strain>
    </source>
</reference>
<dbReference type="AlphaFoldDB" id="A0A6B9FJZ9"/>
<feature type="compositionally biased region" description="Polar residues" evidence="1">
    <location>
        <begin position="30"/>
        <end position="61"/>
    </location>
</feature>
<protein>
    <submittedName>
        <fullName evidence="2">Cell wall anchor protein</fullName>
    </submittedName>
</protein>
<dbReference type="KEGG" id="mmes:MMSR116_05785"/>
<proteinExistence type="predicted"/>
<feature type="region of interest" description="Disordered" evidence="1">
    <location>
        <begin position="29"/>
        <end position="61"/>
    </location>
</feature>
<feature type="region of interest" description="Disordered" evidence="1">
    <location>
        <begin position="85"/>
        <end position="164"/>
    </location>
</feature>
<sequence>MSVNSVSGTSLQRDLAGALRLTRAAAVQEVDSSTFTPPSQNAGSTQGTGSASQPGTAASTPALSNDLMASLLQLQSDFSQMGLQNGVAVPADGSSGGKVSATGDGTDASQGADGTAPVRHHRHHARASAADATDATQAGQSGSATDVTATSASASTTATTSVNDLGDGLQSFLQQITKAIAAYASGGPAGIAAAALTSPSKA</sequence>